<dbReference type="EMBL" id="BARW01031910">
    <property type="protein sequence ID" value="GAJ07523.1"/>
    <property type="molecule type" value="Genomic_DNA"/>
</dbReference>
<sequence>DNSVALLASSFTVEKTSSGGLLTGGTNTGQTGSGNEPGCDPGAAGGLNTQLQTEISIPPKVFNNWPFVITINYTNNSNVDIPAQVRILYSHDGAPLALTEAGLADGKKSLAVEFKDSFGPGNMIRAGSTGSIRVYSKAPLSAGAHSIIHFNLQ</sequence>
<proteinExistence type="predicted"/>
<evidence type="ECO:0008006" key="3">
    <source>
        <dbReference type="Google" id="ProtNLM"/>
    </source>
</evidence>
<protein>
    <recommendedName>
        <fullName evidence="3">Cohesin domain-containing protein</fullName>
    </recommendedName>
</protein>
<feature type="region of interest" description="Disordered" evidence="1">
    <location>
        <begin position="18"/>
        <end position="44"/>
    </location>
</feature>
<evidence type="ECO:0000313" key="2">
    <source>
        <dbReference type="EMBL" id="GAJ07523.1"/>
    </source>
</evidence>
<gene>
    <name evidence="2" type="ORF">S12H4_50634</name>
</gene>
<evidence type="ECO:0000256" key="1">
    <source>
        <dbReference type="SAM" id="MobiDB-lite"/>
    </source>
</evidence>
<feature type="non-terminal residue" evidence="2">
    <location>
        <position position="1"/>
    </location>
</feature>
<organism evidence="2">
    <name type="scientific">marine sediment metagenome</name>
    <dbReference type="NCBI Taxonomy" id="412755"/>
    <lineage>
        <taxon>unclassified sequences</taxon>
        <taxon>metagenomes</taxon>
        <taxon>ecological metagenomes</taxon>
    </lineage>
</organism>
<dbReference type="AlphaFoldDB" id="X1TQC7"/>
<accession>X1TQC7</accession>
<name>X1TQC7_9ZZZZ</name>
<comment type="caution">
    <text evidence="2">The sequence shown here is derived from an EMBL/GenBank/DDBJ whole genome shotgun (WGS) entry which is preliminary data.</text>
</comment>
<reference evidence="2" key="1">
    <citation type="journal article" date="2014" name="Front. Microbiol.">
        <title>High frequency of phylogenetically diverse reductive dehalogenase-homologous genes in deep subseafloor sedimentary metagenomes.</title>
        <authorList>
            <person name="Kawai M."/>
            <person name="Futagami T."/>
            <person name="Toyoda A."/>
            <person name="Takaki Y."/>
            <person name="Nishi S."/>
            <person name="Hori S."/>
            <person name="Arai W."/>
            <person name="Tsubouchi T."/>
            <person name="Morono Y."/>
            <person name="Uchiyama I."/>
            <person name="Ito T."/>
            <person name="Fujiyama A."/>
            <person name="Inagaki F."/>
            <person name="Takami H."/>
        </authorList>
    </citation>
    <scope>NUCLEOTIDE SEQUENCE</scope>
    <source>
        <strain evidence="2">Expedition CK06-06</strain>
    </source>
</reference>